<reference evidence="1" key="2">
    <citation type="journal article" date="2020" name="Nat. Commun.">
        <title>Large-scale genome sequencing of mycorrhizal fungi provides insights into the early evolution of symbiotic traits.</title>
        <authorList>
            <person name="Miyauchi S."/>
            <person name="Kiss E."/>
            <person name="Kuo A."/>
            <person name="Drula E."/>
            <person name="Kohler A."/>
            <person name="Sanchez-Garcia M."/>
            <person name="Morin E."/>
            <person name="Andreopoulos B."/>
            <person name="Barry K.W."/>
            <person name="Bonito G."/>
            <person name="Buee M."/>
            <person name="Carver A."/>
            <person name="Chen C."/>
            <person name="Cichocki N."/>
            <person name="Clum A."/>
            <person name="Culley D."/>
            <person name="Crous P.W."/>
            <person name="Fauchery L."/>
            <person name="Girlanda M."/>
            <person name="Hayes R.D."/>
            <person name="Keri Z."/>
            <person name="LaButti K."/>
            <person name="Lipzen A."/>
            <person name="Lombard V."/>
            <person name="Magnuson J."/>
            <person name="Maillard F."/>
            <person name="Murat C."/>
            <person name="Nolan M."/>
            <person name="Ohm R.A."/>
            <person name="Pangilinan J."/>
            <person name="Pereira M.F."/>
            <person name="Perotto S."/>
            <person name="Peter M."/>
            <person name="Pfister S."/>
            <person name="Riley R."/>
            <person name="Sitrit Y."/>
            <person name="Stielow J.B."/>
            <person name="Szollosi G."/>
            <person name="Zifcakova L."/>
            <person name="Stursova M."/>
            <person name="Spatafora J.W."/>
            <person name="Tedersoo L."/>
            <person name="Vaario L.M."/>
            <person name="Yamada A."/>
            <person name="Yan M."/>
            <person name="Wang P."/>
            <person name="Xu J."/>
            <person name="Bruns T."/>
            <person name="Baldrian P."/>
            <person name="Vilgalys R."/>
            <person name="Dunand C."/>
            <person name="Henrissat B."/>
            <person name="Grigoriev I.V."/>
            <person name="Hibbett D."/>
            <person name="Nagy L.G."/>
            <person name="Martin F.M."/>
        </authorList>
    </citation>
    <scope>NUCLEOTIDE SEQUENCE</scope>
    <source>
        <strain evidence="1">P2</strain>
    </source>
</reference>
<name>A0ACB6ZJ78_THEGA</name>
<evidence type="ECO:0000313" key="1">
    <source>
        <dbReference type="EMBL" id="KAF9649612.1"/>
    </source>
</evidence>
<comment type="caution">
    <text evidence="1">The sequence shown here is derived from an EMBL/GenBank/DDBJ whole genome shotgun (WGS) entry which is preliminary data.</text>
</comment>
<reference evidence="1" key="1">
    <citation type="submission" date="2019-10" db="EMBL/GenBank/DDBJ databases">
        <authorList>
            <consortium name="DOE Joint Genome Institute"/>
            <person name="Kuo A."/>
            <person name="Miyauchi S."/>
            <person name="Kiss E."/>
            <person name="Drula E."/>
            <person name="Kohler A."/>
            <person name="Sanchez-Garcia M."/>
            <person name="Andreopoulos B."/>
            <person name="Barry K.W."/>
            <person name="Bonito G."/>
            <person name="Buee M."/>
            <person name="Carver A."/>
            <person name="Chen C."/>
            <person name="Cichocki N."/>
            <person name="Clum A."/>
            <person name="Culley D."/>
            <person name="Crous P.W."/>
            <person name="Fauchery L."/>
            <person name="Girlanda M."/>
            <person name="Hayes R."/>
            <person name="Keri Z."/>
            <person name="Labutti K."/>
            <person name="Lipzen A."/>
            <person name="Lombard V."/>
            <person name="Magnuson J."/>
            <person name="Maillard F."/>
            <person name="Morin E."/>
            <person name="Murat C."/>
            <person name="Nolan M."/>
            <person name="Ohm R."/>
            <person name="Pangilinan J."/>
            <person name="Pereira M."/>
            <person name="Perotto S."/>
            <person name="Peter M."/>
            <person name="Riley R."/>
            <person name="Sitrit Y."/>
            <person name="Stielow B."/>
            <person name="Szollosi G."/>
            <person name="Zifcakova L."/>
            <person name="Stursova M."/>
            <person name="Spatafora J.W."/>
            <person name="Tedersoo L."/>
            <person name="Vaario L.-M."/>
            <person name="Yamada A."/>
            <person name="Yan M."/>
            <person name="Wang P."/>
            <person name="Xu J."/>
            <person name="Bruns T."/>
            <person name="Baldrian P."/>
            <person name="Vilgalys R."/>
            <person name="Henrissat B."/>
            <person name="Grigoriev I.V."/>
            <person name="Hibbett D."/>
            <person name="Nagy L.G."/>
            <person name="Martin F.M."/>
        </authorList>
    </citation>
    <scope>NUCLEOTIDE SEQUENCE</scope>
    <source>
        <strain evidence="1">P2</strain>
    </source>
</reference>
<organism evidence="1 2">
    <name type="scientific">Thelephora ganbajun</name>
    <name type="common">Ganba fungus</name>
    <dbReference type="NCBI Taxonomy" id="370292"/>
    <lineage>
        <taxon>Eukaryota</taxon>
        <taxon>Fungi</taxon>
        <taxon>Dikarya</taxon>
        <taxon>Basidiomycota</taxon>
        <taxon>Agaricomycotina</taxon>
        <taxon>Agaricomycetes</taxon>
        <taxon>Thelephorales</taxon>
        <taxon>Thelephoraceae</taxon>
        <taxon>Thelephora</taxon>
    </lineage>
</organism>
<evidence type="ECO:0000313" key="2">
    <source>
        <dbReference type="Proteomes" id="UP000886501"/>
    </source>
</evidence>
<sequence>MIVLSPCLALCLAPSLLPGSEPTRALTLLALGCFQWRHAAKGASAEQTPCAPPTCQVPNVDPTPSLINGSHGFAKYKKGQ</sequence>
<proteinExistence type="predicted"/>
<gene>
    <name evidence="1" type="ORF">BDM02DRAFT_3113422</name>
</gene>
<dbReference type="EMBL" id="MU117995">
    <property type="protein sequence ID" value="KAF9649612.1"/>
    <property type="molecule type" value="Genomic_DNA"/>
</dbReference>
<dbReference type="Proteomes" id="UP000886501">
    <property type="component" value="Unassembled WGS sequence"/>
</dbReference>
<accession>A0ACB6ZJ78</accession>
<protein>
    <submittedName>
        <fullName evidence="1">Uncharacterized protein</fullName>
    </submittedName>
</protein>
<keyword evidence="2" id="KW-1185">Reference proteome</keyword>